<keyword evidence="3" id="KW-1185">Reference proteome</keyword>
<evidence type="ECO:0000313" key="3">
    <source>
        <dbReference type="Proteomes" id="UP000768471"/>
    </source>
</evidence>
<name>A0ABS0NBY2_9NEIS</name>
<dbReference type="PANTHER" id="PTHR36966:SF1">
    <property type="entry name" value="REP-ASSOCIATED TYROSINE TRANSPOSASE"/>
    <property type="match status" value="1"/>
</dbReference>
<gene>
    <name evidence="2" type="ORF">H9Q10_08940</name>
</gene>
<sequence>MADYRRIFVRGGLYFFTLVLEDRSKSYLTDHIDVFRAAYRQTLIRYPFETVAVCILPDHIHLLMRLPEGESDYPIRIAFLKTMFSRNLPKAIRQVNQSKAKRREAGIWQRRYWEHLIRDESDLTSHMDYIYYNPVKHGYVGSVREWPFSSFHWDVQAGLYPADWGGDIDDAVRNLYDD</sequence>
<dbReference type="EMBL" id="JACSGR010000006">
    <property type="protein sequence ID" value="MBH5329793.1"/>
    <property type="molecule type" value="Genomic_DNA"/>
</dbReference>
<organism evidence="2 3">
    <name type="scientific">Eikenella glucosivorans</name>
    <dbReference type="NCBI Taxonomy" id="2766967"/>
    <lineage>
        <taxon>Bacteria</taxon>
        <taxon>Pseudomonadati</taxon>
        <taxon>Pseudomonadota</taxon>
        <taxon>Betaproteobacteria</taxon>
        <taxon>Neisseriales</taxon>
        <taxon>Neisseriaceae</taxon>
        <taxon>Eikenella</taxon>
    </lineage>
</organism>
<evidence type="ECO:0000313" key="2">
    <source>
        <dbReference type="EMBL" id="MBH5329793.1"/>
    </source>
</evidence>
<comment type="caution">
    <text evidence="2">The sequence shown here is derived from an EMBL/GenBank/DDBJ whole genome shotgun (WGS) entry which is preliminary data.</text>
</comment>
<dbReference type="InterPro" id="IPR002686">
    <property type="entry name" value="Transposase_17"/>
</dbReference>
<proteinExistence type="predicted"/>
<dbReference type="Pfam" id="PF01797">
    <property type="entry name" value="Y1_Tnp"/>
    <property type="match status" value="1"/>
</dbReference>
<accession>A0ABS0NBY2</accession>
<feature type="domain" description="Transposase IS200-like" evidence="1">
    <location>
        <begin position="9"/>
        <end position="133"/>
    </location>
</feature>
<dbReference type="SMART" id="SM01321">
    <property type="entry name" value="Y1_Tnp"/>
    <property type="match status" value="1"/>
</dbReference>
<protein>
    <submittedName>
        <fullName evidence="2">Transposase</fullName>
    </submittedName>
</protein>
<dbReference type="NCBIfam" id="NF047646">
    <property type="entry name" value="REP_Tyr_transpos"/>
    <property type="match status" value="1"/>
</dbReference>
<dbReference type="SUPFAM" id="SSF143422">
    <property type="entry name" value="Transposase IS200-like"/>
    <property type="match status" value="1"/>
</dbReference>
<dbReference type="PANTHER" id="PTHR36966">
    <property type="entry name" value="REP-ASSOCIATED TYROSINE TRANSPOSASE"/>
    <property type="match status" value="1"/>
</dbReference>
<dbReference type="Gene3D" id="3.30.70.1290">
    <property type="entry name" value="Transposase IS200-like"/>
    <property type="match status" value="1"/>
</dbReference>
<reference evidence="2 3" key="1">
    <citation type="submission" date="2020-09" db="EMBL/GenBank/DDBJ databases">
        <title>Eikenella S3660 sp. nov., isolated from a throat swab.</title>
        <authorList>
            <person name="Buhl M."/>
        </authorList>
    </citation>
    <scope>NUCLEOTIDE SEQUENCE [LARGE SCALE GENOMIC DNA]</scope>
    <source>
        <strain evidence="2 3">S3360</strain>
    </source>
</reference>
<dbReference type="RefSeq" id="WP_197903616.1">
    <property type="nucleotide sequence ID" value="NZ_JACSGR010000006.1"/>
</dbReference>
<evidence type="ECO:0000259" key="1">
    <source>
        <dbReference type="SMART" id="SM01321"/>
    </source>
</evidence>
<dbReference type="InterPro" id="IPR036515">
    <property type="entry name" value="Transposase_17_sf"/>
</dbReference>
<dbReference type="Proteomes" id="UP000768471">
    <property type="component" value="Unassembled WGS sequence"/>
</dbReference>
<dbReference type="InterPro" id="IPR052715">
    <property type="entry name" value="RAYT_transposase"/>
</dbReference>